<accession>A0A873WFY3</accession>
<name>A0A873WFY3_9CAUD</name>
<sequence length="152" mass="16779">MKSIVLVLLSFFSASVFAGAMGMVDPLDVVGDRCAPGDIVFYGQTEKGHKEVLVCRWDNDVFYSYGKIGQKPELYLKVNVRDVRAQVEDTDNTSGEQVIIKNGNVLYYVGAKSYFNEAKDVGWVNVTDTDGKKIVNIPLVGSGTISDIRNQF</sequence>
<proteinExistence type="predicted"/>
<dbReference type="Proteomes" id="UP000662782">
    <property type="component" value="Segment"/>
</dbReference>
<protein>
    <submittedName>
        <fullName evidence="1">Putative secreted protein</fullName>
    </submittedName>
</protein>
<gene>
    <name evidence="1" type="ORF">CPT_Miami_128</name>
</gene>
<organism evidence="1 2">
    <name type="scientific">Klebsiella phage Miami</name>
    <dbReference type="NCBI Taxonomy" id="2767581"/>
    <lineage>
        <taxon>Viruses</taxon>
        <taxon>Duplodnaviria</taxon>
        <taxon>Heunggongvirae</taxon>
        <taxon>Uroviricota</taxon>
        <taxon>Caudoviricetes</taxon>
        <taxon>Chimalliviridae</taxon>
        <taxon>Miamivirus</taxon>
        <taxon>Miamivirus miami</taxon>
    </lineage>
</organism>
<dbReference type="EMBL" id="MT701590">
    <property type="protein sequence ID" value="QPB09223.1"/>
    <property type="molecule type" value="Genomic_DNA"/>
</dbReference>
<reference evidence="1 2" key="1">
    <citation type="submission" date="2020-07" db="EMBL/GenBank/DDBJ databases">
        <title>Complete genome sequence of Klebsiella pneumoniae phage Miami.</title>
        <authorList>
            <person name="Mora D.A."/>
            <person name="Lessor L."/>
            <person name="Gill J."/>
            <person name="Liu M."/>
        </authorList>
    </citation>
    <scope>NUCLEOTIDE SEQUENCE [LARGE SCALE GENOMIC DNA]</scope>
</reference>
<evidence type="ECO:0000313" key="2">
    <source>
        <dbReference type="Proteomes" id="UP000662782"/>
    </source>
</evidence>
<evidence type="ECO:0000313" key="1">
    <source>
        <dbReference type="EMBL" id="QPB09223.1"/>
    </source>
</evidence>
<keyword evidence="2" id="KW-1185">Reference proteome</keyword>